<dbReference type="GO" id="GO:0015416">
    <property type="term" value="F:ABC-type phosphonate transporter activity"/>
    <property type="evidence" value="ECO:0007669"/>
    <property type="project" value="InterPro"/>
</dbReference>
<feature type="transmembrane region" description="Helical" evidence="7">
    <location>
        <begin position="138"/>
        <end position="164"/>
    </location>
</feature>
<dbReference type="EMBL" id="RBZW01000070">
    <property type="protein sequence ID" value="THE63194.1"/>
    <property type="molecule type" value="Genomic_DNA"/>
</dbReference>
<comment type="subcellular location">
    <subcellularLocation>
        <location evidence="1 7">Cell membrane</location>
        <topology evidence="1 7">Multi-pass membrane protein</topology>
    </subcellularLocation>
</comment>
<feature type="domain" description="ABC transmembrane type-1" evidence="8">
    <location>
        <begin position="87"/>
        <end position="269"/>
    </location>
</feature>
<evidence type="ECO:0000259" key="8">
    <source>
        <dbReference type="PROSITE" id="PS50928"/>
    </source>
</evidence>
<dbReference type="AlphaFoldDB" id="A0A4S3TGU7"/>
<evidence type="ECO:0000313" key="9">
    <source>
        <dbReference type="EMBL" id="THE63194.1"/>
    </source>
</evidence>
<dbReference type="InterPro" id="IPR000515">
    <property type="entry name" value="MetI-like"/>
</dbReference>
<keyword evidence="10" id="KW-1185">Reference proteome</keyword>
<feature type="transmembrane region" description="Helical" evidence="7">
    <location>
        <begin position="91"/>
        <end position="117"/>
    </location>
</feature>
<dbReference type="Proteomes" id="UP000318864">
    <property type="component" value="Unassembled WGS sequence"/>
</dbReference>
<dbReference type="NCBIfam" id="TIGR01097">
    <property type="entry name" value="PhnE"/>
    <property type="match status" value="1"/>
</dbReference>
<evidence type="ECO:0000256" key="2">
    <source>
        <dbReference type="ARBA" id="ARBA00022448"/>
    </source>
</evidence>
<proteinExistence type="inferred from homology"/>
<keyword evidence="2 7" id="KW-0813">Transport</keyword>
<dbReference type="SUPFAM" id="SSF161098">
    <property type="entry name" value="MetI-like"/>
    <property type="match status" value="1"/>
</dbReference>
<evidence type="ECO:0000256" key="4">
    <source>
        <dbReference type="ARBA" id="ARBA00022692"/>
    </source>
</evidence>
<dbReference type="GO" id="GO:0005886">
    <property type="term" value="C:plasma membrane"/>
    <property type="evidence" value="ECO:0007669"/>
    <property type="project" value="UniProtKB-SubCell"/>
</dbReference>
<feature type="transmembrane region" description="Helical" evidence="7">
    <location>
        <begin position="30"/>
        <end position="51"/>
    </location>
</feature>
<dbReference type="PANTHER" id="PTHR30043">
    <property type="entry name" value="PHOSPHONATES TRANSPORT SYSTEM PERMEASE PROTEIN"/>
    <property type="match status" value="1"/>
</dbReference>
<evidence type="ECO:0000256" key="6">
    <source>
        <dbReference type="ARBA" id="ARBA00023136"/>
    </source>
</evidence>
<accession>A0A4S3TGU7</accession>
<keyword evidence="4 7" id="KW-0812">Transmembrane</keyword>
<keyword evidence="5 7" id="KW-1133">Transmembrane helix</keyword>
<dbReference type="Gene3D" id="1.10.3720.10">
    <property type="entry name" value="MetI-like"/>
    <property type="match status" value="1"/>
</dbReference>
<dbReference type="OrthoDB" id="252910at2157"/>
<comment type="similarity">
    <text evidence="7">Belongs to the binding-protein-dependent transport system permease family.</text>
</comment>
<dbReference type="Pfam" id="PF00528">
    <property type="entry name" value="BPD_transp_1"/>
    <property type="match status" value="1"/>
</dbReference>
<evidence type="ECO:0000256" key="5">
    <source>
        <dbReference type="ARBA" id="ARBA00022989"/>
    </source>
</evidence>
<keyword evidence="3" id="KW-1003">Cell membrane</keyword>
<organism evidence="9 10">
    <name type="scientific">Salinadaptatus halalkaliphilus</name>
    <dbReference type="NCBI Taxonomy" id="2419781"/>
    <lineage>
        <taxon>Archaea</taxon>
        <taxon>Methanobacteriati</taxon>
        <taxon>Methanobacteriota</taxon>
        <taxon>Stenosarchaea group</taxon>
        <taxon>Halobacteria</taxon>
        <taxon>Halobacteriales</taxon>
        <taxon>Natrialbaceae</taxon>
        <taxon>Salinadaptatus</taxon>
    </lineage>
</organism>
<dbReference type="InterPro" id="IPR005769">
    <property type="entry name" value="PhnE/PtxC"/>
</dbReference>
<dbReference type="CDD" id="cd06261">
    <property type="entry name" value="TM_PBP2"/>
    <property type="match status" value="1"/>
</dbReference>
<evidence type="ECO:0000313" key="10">
    <source>
        <dbReference type="Proteomes" id="UP000318864"/>
    </source>
</evidence>
<dbReference type="PANTHER" id="PTHR30043:SF1">
    <property type="entry name" value="ABC TRANSPORT SYSTEM PERMEASE PROTEIN P69"/>
    <property type="match status" value="1"/>
</dbReference>
<evidence type="ECO:0000256" key="7">
    <source>
        <dbReference type="RuleBase" id="RU363032"/>
    </source>
</evidence>
<sequence>MATQDGASEVTTGNGDWQRPTAFRSQRLKWGVYGGATLFVLWSIVSLLSGVTLPRVLIGVQNGVLLVESMVPPDTSSANLERVSRYMVETIAMAFVATFTGVLISVPVAVGAAENLAPKPLYYLNRGIISITRSIDELIIAIIAVKAVGVGPLAGIIAISYLTIGFFSKLFAEDIEDIDMGAKSAIEASGASRFQTFVYAVIPQVAPRFIGLTVYRWDINIRSSTIIGIVGAGGIGTLLMRSFDRYEYDFAGTILVAIIVVVLAGELFSAYVRRRVQ</sequence>
<keyword evidence="6 7" id="KW-0472">Membrane</keyword>
<feature type="transmembrane region" description="Helical" evidence="7">
    <location>
        <begin position="250"/>
        <end position="272"/>
    </location>
</feature>
<reference evidence="9 10" key="1">
    <citation type="submission" date="2018-10" db="EMBL/GenBank/DDBJ databases">
        <title>Natronolimnobius sp. XQ-INN 246 isolated from Inner Mongolia Autonomous Region of China.</title>
        <authorList>
            <person name="Xue Q."/>
        </authorList>
    </citation>
    <scope>NUCLEOTIDE SEQUENCE [LARGE SCALE GENOMIC DNA]</scope>
    <source>
        <strain evidence="9 10">XQ-INN 246</strain>
    </source>
</reference>
<name>A0A4S3TGU7_9EURY</name>
<evidence type="ECO:0000256" key="1">
    <source>
        <dbReference type="ARBA" id="ARBA00004651"/>
    </source>
</evidence>
<protein>
    <submittedName>
        <fullName evidence="9">Phosphonate ABC transporter, permease protein PhnE</fullName>
    </submittedName>
</protein>
<gene>
    <name evidence="9" type="primary">phnE</name>
    <name evidence="9" type="ORF">D8Y22_19610</name>
</gene>
<dbReference type="PROSITE" id="PS50928">
    <property type="entry name" value="ABC_TM1"/>
    <property type="match status" value="1"/>
</dbReference>
<dbReference type="RefSeq" id="WP_141466335.1">
    <property type="nucleotide sequence ID" value="NZ_RBZW01000070.1"/>
</dbReference>
<evidence type="ECO:0000256" key="3">
    <source>
        <dbReference type="ARBA" id="ARBA00022475"/>
    </source>
</evidence>
<comment type="caution">
    <text evidence="9">The sequence shown here is derived from an EMBL/GenBank/DDBJ whole genome shotgun (WGS) entry which is preliminary data.</text>
</comment>
<dbReference type="InterPro" id="IPR035906">
    <property type="entry name" value="MetI-like_sf"/>
</dbReference>